<dbReference type="GO" id="GO:0006096">
    <property type="term" value="P:glycolytic process"/>
    <property type="evidence" value="ECO:0007669"/>
    <property type="project" value="UniProtKB-KW"/>
</dbReference>
<dbReference type="EC" id="4.1.2.13" evidence="3"/>
<dbReference type="PANTHER" id="PTHR11627">
    <property type="entry name" value="FRUCTOSE-BISPHOSPHATE ALDOLASE"/>
    <property type="match status" value="1"/>
</dbReference>
<dbReference type="Gene3D" id="3.20.20.70">
    <property type="entry name" value="Aldolase class I"/>
    <property type="match status" value="1"/>
</dbReference>
<keyword evidence="7" id="KW-1185">Reference proteome</keyword>
<dbReference type="Pfam" id="PF00274">
    <property type="entry name" value="Glycolytic"/>
    <property type="match status" value="1"/>
</dbReference>
<comment type="pathway">
    <text evidence="1">Carbohydrate degradation; glycolysis; D-glyceraldehyde 3-phosphate and glycerone phosphate from D-glucose: step 4/4.</text>
</comment>
<comment type="similarity">
    <text evidence="2">Belongs to the class I fructose-bisphosphate aldolase family.</text>
</comment>
<proteinExistence type="inferred from homology"/>
<evidence type="ECO:0000256" key="2">
    <source>
        <dbReference type="ARBA" id="ARBA00010387"/>
    </source>
</evidence>
<dbReference type="GO" id="GO:0004332">
    <property type="term" value="F:fructose-bisphosphate aldolase activity"/>
    <property type="evidence" value="ECO:0007669"/>
    <property type="project" value="UniProtKB-EC"/>
</dbReference>
<dbReference type="OrthoDB" id="6615147at2759"/>
<gene>
    <name evidence="6" type="ORF">NEZAVI_LOCUS154</name>
</gene>
<evidence type="ECO:0000256" key="3">
    <source>
        <dbReference type="ARBA" id="ARBA00013068"/>
    </source>
</evidence>
<evidence type="ECO:0000313" key="6">
    <source>
        <dbReference type="EMBL" id="CAH1388556.1"/>
    </source>
</evidence>
<evidence type="ECO:0000313" key="7">
    <source>
        <dbReference type="Proteomes" id="UP001152798"/>
    </source>
</evidence>
<dbReference type="Proteomes" id="UP001152798">
    <property type="component" value="Chromosome 1"/>
</dbReference>
<protein>
    <recommendedName>
        <fullName evidence="3">fructose-bisphosphate aldolase</fullName>
        <ecNumber evidence="3">4.1.2.13</ecNumber>
    </recommendedName>
</protein>
<accession>A0A9P0DYR2</accession>
<dbReference type="EMBL" id="OV725077">
    <property type="protein sequence ID" value="CAH1388556.1"/>
    <property type="molecule type" value="Genomic_DNA"/>
</dbReference>
<evidence type="ECO:0000256" key="4">
    <source>
        <dbReference type="ARBA" id="ARBA00023152"/>
    </source>
</evidence>
<keyword evidence="5" id="KW-0456">Lyase</keyword>
<evidence type="ECO:0000256" key="1">
    <source>
        <dbReference type="ARBA" id="ARBA00004714"/>
    </source>
</evidence>
<organism evidence="6 7">
    <name type="scientific">Nezara viridula</name>
    <name type="common">Southern green stink bug</name>
    <name type="synonym">Cimex viridulus</name>
    <dbReference type="NCBI Taxonomy" id="85310"/>
    <lineage>
        <taxon>Eukaryota</taxon>
        <taxon>Metazoa</taxon>
        <taxon>Ecdysozoa</taxon>
        <taxon>Arthropoda</taxon>
        <taxon>Hexapoda</taxon>
        <taxon>Insecta</taxon>
        <taxon>Pterygota</taxon>
        <taxon>Neoptera</taxon>
        <taxon>Paraneoptera</taxon>
        <taxon>Hemiptera</taxon>
        <taxon>Heteroptera</taxon>
        <taxon>Panheteroptera</taxon>
        <taxon>Pentatomomorpha</taxon>
        <taxon>Pentatomoidea</taxon>
        <taxon>Pentatomidae</taxon>
        <taxon>Pentatominae</taxon>
        <taxon>Nezara</taxon>
    </lineage>
</organism>
<keyword evidence="4" id="KW-0324">Glycolysis</keyword>
<dbReference type="InterPro" id="IPR000741">
    <property type="entry name" value="FBA_I"/>
</dbReference>
<dbReference type="InterPro" id="IPR013785">
    <property type="entry name" value="Aldolase_TIM"/>
</dbReference>
<reference evidence="6" key="1">
    <citation type="submission" date="2022-01" db="EMBL/GenBank/DDBJ databases">
        <authorList>
            <person name="King R."/>
        </authorList>
    </citation>
    <scope>NUCLEOTIDE SEQUENCE</scope>
</reference>
<sequence length="378" mass="42689">MTRKVAIINNYNEITNQVQCREKQKNLVKQVNELMDTKKGVLVMDEHALAFDFFLSLINRKNHWENRRHFRQFLITPPLQEQFSAAVLSEEFTKQNDNHAVEFIDILKAKGLTVGIRLDSDISEIFGSVGEYIGTGVNEVVTRLNKYKESGFVYSKWRSVYQIKENSPTLYNTEKISYILATFAAMSQECELVPIISVEVVPDGAEDIYKAAKVLEKILINLIKALNDFDVLLEATILQVSFVQPGRMSSNFSISPEEIAEQTLEAFKKSLPVGLGGLMFHSSGLSEENATQTLNHIMLKKKENESMVPWKMTHSFGRAQKASAIMTWKGDPEFEEAGQAELMARAKANNEALLGEYTAGKVQGSNSEHDLFVPDYIF</sequence>
<evidence type="ECO:0000256" key="5">
    <source>
        <dbReference type="ARBA" id="ARBA00023239"/>
    </source>
</evidence>
<dbReference type="AlphaFoldDB" id="A0A9P0DYR2"/>
<dbReference type="SUPFAM" id="SSF51569">
    <property type="entry name" value="Aldolase"/>
    <property type="match status" value="1"/>
</dbReference>
<name>A0A9P0DYR2_NEZVI</name>